<organism evidence="1 2">
    <name type="scientific">Salinispora tropica (strain ATCC BAA-916 / DSM 44818 / JCM 13857 / NBRC 105044 / CNB-440)</name>
    <dbReference type="NCBI Taxonomy" id="369723"/>
    <lineage>
        <taxon>Bacteria</taxon>
        <taxon>Bacillati</taxon>
        <taxon>Actinomycetota</taxon>
        <taxon>Actinomycetes</taxon>
        <taxon>Micromonosporales</taxon>
        <taxon>Micromonosporaceae</taxon>
        <taxon>Salinispora</taxon>
    </lineage>
</organism>
<dbReference type="Proteomes" id="UP000000235">
    <property type="component" value="Chromosome"/>
</dbReference>
<protein>
    <recommendedName>
        <fullName evidence="3">Activator of Hsp90 ATPase 1 family protein</fullName>
    </recommendedName>
</protein>
<evidence type="ECO:0000313" key="1">
    <source>
        <dbReference type="EMBL" id="ABP53086.1"/>
    </source>
</evidence>
<dbReference type="KEGG" id="stp:Strop_0606"/>
<dbReference type="InterPro" id="IPR023393">
    <property type="entry name" value="START-like_dom_sf"/>
</dbReference>
<name>A4X2I6_SALTO</name>
<accession>A4X2I6</accession>
<proteinExistence type="predicted"/>
<gene>
    <name evidence="1" type="ordered locus">Strop_0606</name>
</gene>
<dbReference type="SUPFAM" id="SSF55961">
    <property type="entry name" value="Bet v1-like"/>
    <property type="match status" value="1"/>
</dbReference>
<dbReference type="STRING" id="369723.Strop_0606"/>
<dbReference type="Gene3D" id="3.30.530.20">
    <property type="match status" value="1"/>
</dbReference>
<dbReference type="AlphaFoldDB" id="A4X2I6"/>
<keyword evidence="2" id="KW-1185">Reference proteome</keyword>
<dbReference type="eggNOG" id="COG3832">
    <property type="taxonomic scope" value="Bacteria"/>
</dbReference>
<sequence length="233" mass="25710">MNTPKIEITVDTTVDAAWQALRDTETIRRWHGWDTDEIAEEIRSIYFTDVTVDDQRHVLVANGGDRFEVHPLPDGVRVTLTRAPLSGDPNWDAYYDDITEGWTSFLQQLRFLLSHNPGGMRRTLFFSYRGVDSSTIVDRLGLAGIAATPAGSPYTATVAGGTTTGNVWFRSTHQLGLTIDAWGPGLLVLAGNTPSQTNPAGTATALLSTYDLDDTAFDQLSQQWSAWWATHTH</sequence>
<dbReference type="HOGENOM" id="CLU_1189229_0_0_11"/>
<dbReference type="RefSeq" id="WP_011904520.1">
    <property type="nucleotide sequence ID" value="NC_009380.1"/>
</dbReference>
<evidence type="ECO:0008006" key="3">
    <source>
        <dbReference type="Google" id="ProtNLM"/>
    </source>
</evidence>
<evidence type="ECO:0000313" key="2">
    <source>
        <dbReference type="Proteomes" id="UP000000235"/>
    </source>
</evidence>
<reference evidence="2" key="1">
    <citation type="journal article" date="2007" name="Proc. Natl. Acad. Sci. U.S.A.">
        <title>Genome sequencing reveals complex secondary metabolome in the marine actinomycete Salinispora tropica.</title>
        <authorList>
            <person name="Udwary D.W."/>
            <person name="Zeigler L."/>
            <person name="Asolkar R.N."/>
            <person name="Singan V."/>
            <person name="Lapidus A."/>
            <person name="Fenical W."/>
            <person name="Jensen P.R."/>
            <person name="Moore B.S."/>
        </authorList>
    </citation>
    <scope>NUCLEOTIDE SEQUENCE [LARGE SCALE GENOMIC DNA]</scope>
    <source>
        <strain evidence="2">ATCC BAA-916 / DSM 44818 / CNB-440</strain>
    </source>
</reference>
<dbReference type="PATRIC" id="fig|369723.5.peg.613"/>
<dbReference type="EMBL" id="CP000667">
    <property type="protein sequence ID" value="ABP53086.1"/>
    <property type="molecule type" value="Genomic_DNA"/>
</dbReference>